<dbReference type="SUPFAM" id="SSF56281">
    <property type="entry name" value="Metallo-hydrolase/oxidoreductase"/>
    <property type="match status" value="1"/>
</dbReference>
<organism evidence="3 4">
    <name type="scientific">Iamia majanohamensis</name>
    <dbReference type="NCBI Taxonomy" id="467976"/>
    <lineage>
        <taxon>Bacteria</taxon>
        <taxon>Bacillati</taxon>
        <taxon>Actinomycetota</taxon>
        <taxon>Acidimicrobiia</taxon>
        <taxon>Acidimicrobiales</taxon>
        <taxon>Iamiaceae</taxon>
        <taxon>Iamia</taxon>
    </lineage>
</organism>
<dbReference type="PANTHER" id="PTHR23131">
    <property type="entry name" value="ENDORIBONUCLEASE LACTB2"/>
    <property type="match status" value="1"/>
</dbReference>
<name>A0AAE9Y5C4_9ACTN</name>
<feature type="domain" description="Metallo-beta-lactamase" evidence="2">
    <location>
        <begin position="43"/>
        <end position="272"/>
    </location>
</feature>
<evidence type="ECO:0000313" key="3">
    <source>
        <dbReference type="EMBL" id="WCO67010.1"/>
    </source>
</evidence>
<evidence type="ECO:0000313" key="4">
    <source>
        <dbReference type="Proteomes" id="UP001216390"/>
    </source>
</evidence>
<dbReference type="EMBL" id="CP116942">
    <property type="protein sequence ID" value="WCO67010.1"/>
    <property type="molecule type" value="Genomic_DNA"/>
</dbReference>
<dbReference type="InterPro" id="IPR050662">
    <property type="entry name" value="Sec-metab_biosynth-thioest"/>
</dbReference>
<dbReference type="SMART" id="SM00849">
    <property type="entry name" value="Lactamase_B"/>
    <property type="match status" value="1"/>
</dbReference>
<proteinExistence type="predicted"/>
<evidence type="ECO:0000256" key="1">
    <source>
        <dbReference type="SAM" id="MobiDB-lite"/>
    </source>
</evidence>
<dbReference type="Gene3D" id="3.60.15.10">
    <property type="entry name" value="Ribonuclease Z/Hydroxyacylglutathione hydrolase-like"/>
    <property type="match status" value="1"/>
</dbReference>
<dbReference type="InterPro" id="IPR036866">
    <property type="entry name" value="RibonucZ/Hydroxyglut_hydro"/>
</dbReference>
<feature type="region of interest" description="Disordered" evidence="1">
    <location>
        <begin position="131"/>
        <end position="165"/>
    </location>
</feature>
<dbReference type="Pfam" id="PF00753">
    <property type="entry name" value="Lactamase_B"/>
    <property type="match status" value="1"/>
</dbReference>
<reference evidence="3" key="1">
    <citation type="submission" date="2023-01" db="EMBL/GenBank/DDBJ databases">
        <title>The diversity of Class Acidimicrobiia in South China Sea sediment environments and the proposal of Iamia marina sp. nov., a novel species of the genus Iamia.</title>
        <authorList>
            <person name="He Y."/>
            <person name="Tian X."/>
        </authorList>
    </citation>
    <scope>NUCLEOTIDE SEQUENCE</scope>
    <source>
        <strain evidence="3">DSM 19957</strain>
    </source>
</reference>
<evidence type="ECO:0000259" key="2">
    <source>
        <dbReference type="SMART" id="SM00849"/>
    </source>
</evidence>
<dbReference type="AlphaFoldDB" id="A0AAE9Y5C4"/>
<feature type="region of interest" description="Disordered" evidence="1">
    <location>
        <begin position="1"/>
        <end position="23"/>
    </location>
</feature>
<dbReference type="KEGG" id="ima:PO878_21185"/>
<dbReference type="RefSeq" id="WP_272736532.1">
    <property type="nucleotide sequence ID" value="NZ_CP116942.1"/>
</dbReference>
<accession>A0AAE9Y5C4</accession>
<dbReference type="InterPro" id="IPR001279">
    <property type="entry name" value="Metallo-B-lactamas"/>
</dbReference>
<gene>
    <name evidence="3" type="ORF">PO878_21185</name>
</gene>
<dbReference type="Proteomes" id="UP001216390">
    <property type="component" value="Chromosome"/>
</dbReference>
<sequence>MDTSPPPVRPHKQEKEDASEEITEVAPGIRRLQLPIDFTGLGHVNCYAMEDGRGVTLVDPGLPGEASWNALLARLAAAEVPLERVHTVVVTHSHPDHFGNAGLLAQETGADIVAFERFRTFFDQMETDESELEVRDSVAEEDAPPGAAWRRPTPWGGEPMGPPPERVREMRARAGEFFRWMKVPRPSVRVADRGRLTLGGREWLGVFTPGHTDDHLCLFSEEDGVLLAGDQVLPTITPHISGMLPDDSLGRYVDSLDDLVGLPDVAVVLPAHGHPFTDLGRRVDEIKVHHVERLAELQAIGDDLGWASVTDYSRRLFAERSWGAMAEDETYAHLEHLRMQGRARQREESGVLLYRL</sequence>
<keyword evidence="4" id="KW-1185">Reference proteome</keyword>
<dbReference type="PANTHER" id="PTHR23131:SF4">
    <property type="entry name" value="METALLO-BETA-LACTAMASE SUPERFAMILY POTEIN"/>
    <property type="match status" value="1"/>
</dbReference>
<protein>
    <submittedName>
        <fullName evidence="3">MBL fold metallo-hydrolase</fullName>
    </submittedName>
</protein>